<sequence length="199" mass="21839">MRRSILLAAAVALLGPVAAVPIEIESEHPHDIQGSALPSYDLAIGGGRFDMSELQSFSLFYANNSAYIGQIKYQAYSEPLIVSGAQHDIDTLTFQSIHSSPTGWQQMYVTPRQSKPVGFTTPHASPPHGVRVDEFSFNWDRSGLQNHGRNLFYACRDAGGKLAKLHSYQIWWIGDGFPSRWSCKGPINISAADGCARSL</sequence>
<proteinExistence type="predicted"/>
<evidence type="ECO:0000313" key="2">
    <source>
        <dbReference type="EMBL" id="KIW64675.1"/>
    </source>
</evidence>
<organism evidence="2 3">
    <name type="scientific">Phialophora macrospora</name>
    <dbReference type="NCBI Taxonomy" id="1851006"/>
    <lineage>
        <taxon>Eukaryota</taxon>
        <taxon>Fungi</taxon>
        <taxon>Dikarya</taxon>
        <taxon>Ascomycota</taxon>
        <taxon>Pezizomycotina</taxon>
        <taxon>Eurotiomycetes</taxon>
        <taxon>Chaetothyriomycetidae</taxon>
        <taxon>Chaetothyriales</taxon>
        <taxon>Herpotrichiellaceae</taxon>
        <taxon>Phialophora</taxon>
    </lineage>
</organism>
<evidence type="ECO:0000256" key="1">
    <source>
        <dbReference type="SAM" id="SignalP"/>
    </source>
</evidence>
<feature type="signal peptide" evidence="1">
    <location>
        <begin position="1"/>
        <end position="19"/>
    </location>
</feature>
<feature type="chain" id="PRO_5002241855" evidence="1">
    <location>
        <begin position="20"/>
        <end position="199"/>
    </location>
</feature>
<keyword evidence="3" id="KW-1185">Reference proteome</keyword>
<name>A0A0D2FCU2_9EURO</name>
<evidence type="ECO:0000313" key="3">
    <source>
        <dbReference type="Proteomes" id="UP000054266"/>
    </source>
</evidence>
<dbReference type="AlphaFoldDB" id="A0A0D2FCU2"/>
<protein>
    <submittedName>
        <fullName evidence="2">Uncharacterized protein</fullName>
    </submittedName>
</protein>
<gene>
    <name evidence="2" type="ORF">PV04_09593</name>
</gene>
<dbReference type="EMBL" id="KN846961">
    <property type="protein sequence ID" value="KIW64675.1"/>
    <property type="molecule type" value="Genomic_DNA"/>
</dbReference>
<dbReference type="Proteomes" id="UP000054266">
    <property type="component" value="Unassembled WGS sequence"/>
</dbReference>
<accession>A0A0D2FCU2</accession>
<keyword evidence="1" id="KW-0732">Signal</keyword>
<reference evidence="2 3" key="1">
    <citation type="submission" date="2015-01" db="EMBL/GenBank/DDBJ databases">
        <title>The Genome Sequence of Capronia semiimmersa CBS27337.</title>
        <authorList>
            <consortium name="The Broad Institute Genomics Platform"/>
            <person name="Cuomo C."/>
            <person name="de Hoog S."/>
            <person name="Gorbushina A."/>
            <person name="Stielow B."/>
            <person name="Teixiera M."/>
            <person name="Abouelleil A."/>
            <person name="Chapman S.B."/>
            <person name="Priest M."/>
            <person name="Young S.K."/>
            <person name="Wortman J."/>
            <person name="Nusbaum C."/>
            <person name="Birren B."/>
        </authorList>
    </citation>
    <scope>NUCLEOTIDE SEQUENCE [LARGE SCALE GENOMIC DNA]</scope>
    <source>
        <strain evidence="2 3">CBS 27337</strain>
    </source>
</reference>
<dbReference type="HOGENOM" id="CLU_1415178_0_0_1"/>